<dbReference type="HOGENOM" id="CLU_021095_9_5_14"/>
<dbReference type="OrthoDB" id="400879at2"/>
<name>I7BAR4_MYCHA</name>
<proteinExistence type="inferred from homology"/>
<comment type="similarity">
    <text evidence="1">Belongs to the type-I restriction system S methylase family.</text>
</comment>
<dbReference type="Pfam" id="PF01420">
    <property type="entry name" value="Methylase_S"/>
    <property type="match status" value="1"/>
</dbReference>
<dbReference type="EMBL" id="CP003731">
    <property type="protein sequence ID" value="AFO52415.1"/>
    <property type="molecule type" value="Genomic_DNA"/>
</dbReference>
<protein>
    <submittedName>
        <fullName evidence="5">Restriction modification system DNA specificity subunit</fullName>
    </submittedName>
</protein>
<evidence type="ECO:0000259" key="4">
    <source>
        <dbReference type="Pfam" id="PF01420"/>
    </source>
</evidence>
<dbReference type="PANTHER" id="PTHR30408:SF12">
    <property type="entry name" value="TYPE I RESTRICTION ENZYME MJAVIII SPECIFICITY SUBUNIT"/>
    <property type="match status" value="1"/>
</dbReference>
<accession>I7BAR4</accession>
<dbReference type="GO" id="GO:0003677">
    <property type="term" value="F:DNA binding"/>
    <property type="evidence" value="ECO:0007669"/>
    <property type="project" value="UniProtKB-KW"/>
</dbReference>
<dbReference type="STRING" id="1212765.MHLP_04175"/>
<keyword evidence="2" id="KW-0680">Restriction system</keyword>
<dbReference type="PANTHER" id="PTHR30408">
    <property type="entry name" value="TYPE-1 RESTRICTION ENZYME ECOKI SPECIFICITY PROTEIN"/>
    <property type="match status" value="1"/>
</dbReference>
<keyword evidence="3" id="KW-0238">DNA-binding</keyword>
<gene>
    <name evidence="5" type="ordered locus">MHLP_04175</name>
</gene>
<evidence type="ECO:0000313" key="6">
    <source>
        <dbReference type="Proteomes" id="UP000006502"/>
    </source>
</evidence>
<dbReference type="Gene3D" id="1.10.287.1120">
    <property type="entry name" value="Bipartite methylase S protein"/>
    <property type="match status" value="1"/>
</dbReference>
<reference evidence="5 6" key="1">
    <citation type="journal article" date="2012" name="J. Bacteriol.">
        <title>Genome Sequence of "Candidatus Mycoplasma haemolamae" Strain Purdue, a Red Blood Cell Pathogen of Alpacas (Vicugna pacos) and Llamas (Lama glama).</title>
        <authorList>
            <person name="Guimaraes A.M."/>
            <person name="Toth B."/>
            <person name="Santos A.P."/>
            <person name="do Nascimento N.C."/>
            <person name="Kritchevsky J.E."/>
            <person name="Messick J.B."/>
        </authorList>
    </citation>
    <scope>NUCLEOTIDE SEQUENCE [LARGE SCALE GENOMIC DNA]</scope>
    <source>
        <strain evidence="5 6">Purdue</strain>
    </source>
</reference>
<evidence type="ECO:0000256" key="2">
    <source>
        <dbReference type="ARBA" id="ARBA00022747"/>
    </source>
</evidence>
<dbReference type="InterPro" id="IPR000055">
    <property type="entry name" value="Restrct_endonuc_typeI_TRD"/>
</dbReference>
<dbReference type="InterPro" id="IPR044946">
    <property type="entry name" value="Restrct_endonuc_typeI_TRD_sf"/>
</dbReference>
<dbReference type="KEGG" id="mhl:MHLP_04175"/>
<feature type="domain" description="Type I restriction modification DNA specificity" evidence="4">
    <location>
        <begin position="3"/>
        <end position="146"/>
    </location>
</feature>
<dbReference type="PATRIC" id="fig|1212765.3.peg.948"/>
<dbReference type="Gene3D" id="3.90.220.20">
    <property type="entry name" value="DNA methylase specificity domains"/>
    <property type="match status" value="1"/>
</dbReference>
<evidence type="ECO:0000256" key="3">
    <source>
        <dbReference type="ARBA" id="ARBA00023125"/>
    </source>
</evidence>
<sequence length="180" mass="20337">MVERGKTPKVNHRDYWEGGHINFLISGELNWNYLEDSHSKVTQKAVEECSLKIQPPGTVLLSTNTIVRASILSAFCAHSTDSTAICVTQTPCVSEYLFYYFQLIFEGVKKTEQGSARHAIDKKKIRSLRIPFTSFAEQKEVVREIESRFALVSSIEKLGSDFELLKKVALKETFSLLEGS</sequence>
<organism evidence="5 6">
    <name type="scientific">Mycoplasma haematolamae (strain Purdue)</name>
    <dbReference type="NCBI Taxonomy" id="1212765"/>
    <lineage>
        <taxon>Bacteria</taxon>
        <taxon>Bacillati</taxon>
        <taxon>Mycoplasmatota</taxon>
        <taxon>Mollicutes</taxon>
        <taxon>Mycoplasmataceae</taxon>
        <taxon>Mycoplasma</taxon>
    </lineage>
</organism>
<evidence type="ECO:0000256" key="1">
    <source>
        <dbReference type="ARBA" id="ARBA00010923"/>
    </source>
</evidence>
<evidence type="ECO:0000313" key="5">
    <source>
        <dbReference type="EMBL" id="AFO52415.1"/>
    </source>
</evidence>
<dbReference type="SUPFAM" id="SSF116734">
    <property type="entry name" value="DNA methylase specificity domain"/>
    <property type="match status" value="1"/>
</dbReference>
<dbReference type="InterPro" id="IPR052021">
    <property type="entry name" value="Type-I_RS_S_subunit"/>
</dbReference>
<dbReference type="Proteomes" id="UP000006502">
    <property type="component" value="Chromosome"/>
</dbReference>
<reference evidence="6" key="2">
    <citation type="submission" date="2012-07" db="EMBL/GenBank/DDBJ databases">
        <title>Complete genome sequence of 'Candidatus Mycoplasma haemolamae'.</title>
        <authorList>
            <person name="Guimaraes A.M.S."/>
            <person name="Toth B."/>
            <person name="Santos A.P."/>
            <person name="Nascimento N.C."/>
            <person name="Sojka J.E."/>
            <person name="Messick J.B."/>
        </authorList>
    </citation>
    <scope>NUCLEOTIDE SEQUENCE [LARGE SCALE GENOMIC DNA]</scope>
    <source>
        <strain evidence="6">Purdue</strain>
    </source>
</reference>
<keyword evidence="6" id="KW-1185">Reference proteome</keyword>
<dbReference type="GO" id="GO:0009307">
    <property type="term" value="P:DNA restriction-modification system"/>
    <property type="evidence" value="ECO:0007669"/>
    <property type="project" value="UniProtKB-KW"/>
</dbReference>
<dbReference type="AlphaFoldDB" id="I7BAR4"/>